<dbReference type="Gene3D" id="3.40.50.150">
    <property type="entry name" value="Vaccinia Virus protein VP39"/>
    <property type="match status" value="1"/>
</dbReference>
<evidence type="ECO:0000259" key="5">
    <source>
        <dbReference type="PROSITE" id="PS51006"/>
    </source>
</evidence>
<dbReference type="KEGG" id="marq:MARGE09_P2786"/>
<dbReference type="CDD" id="cd02440">
    <property type="entry name" value="AdoMet_MTases"/>
    <property type="match status" value="1"/>
</dbReference>
<dbReference type="Pfam" id="PF01564">
    <property type="entry name" value="Spermine_synth"/>
    <property type="match status" value="1"/>
</dbReference>
<evidence type="ECO:0000313" key="7">
    <source>
        <dbReference type="Proteomes" id="UP001320119"/>
    </source>
</evidence>
<dbReference type="PANTHER" id="PTHR43317">
    <property type="entry name" value="THERMOSPERMINE SYNTHASE ACAULIS5"/>
    <property type="match status" value="1"/>
</dbReference>
<dbReference type="GO" id="GO:0006596">
    <property type="term" value="P:polyamine biosynthetic process"/>
    <property type="evidence" value="ECO:0007669"/>
    <property type="project" value="UniProtKB-UniRule"/>
</dbReference>
<dbReference type="SUPFAM" id="SSF53335">
    <property type="entry name" value="S-adenosyl-L-methionine-dependent methyltransferases"/>
    <property type="match status" value="1"/>
</dbReference>
<dbReference type="EC" id="2.5.1.16" evidence="6"/>
<evidence type="ECO:0000256" key="4">
    <source>
        <dbReference type="PROSITE-ProRule" id="PRU00354"/>
    </source>
</evidence>
<organism evidence="6 7">
    <name type="scientific">Marinagarivorans cellulosilyticus</name>
    <dbReference type="NCBI Taxonomy" id="2721545"/>
    <lineage>
        <taxon>Bacteria</taxon>
        <taxon>Pseudomonadati</taxon>
        <taxon>Pseudomonadota</taxon>
        <taxon>Gammaproteobacteria</taxon>
        <taxon>Cellvibrionales</taxon>
        <taxon>Cellvibrionaceae</taxon>
        <taxon>Marinagarivorans</taxon>
    </lineage>
</organism>
<dbReference type="PANTHER" id="PTHR43317:SF1">
    <property type="entry name" value="THERMOSPERMINE SYNTHASE ACAULIS5"/>
    <property type="match status" value="1"/>
</dbReference>
<evidence type="ECO:0000313" key="6">
    <source>
        <dbReference type="EMBL" id="BCD98585.1"/>
    </source>
</evidence>
<dbReference type="InterPro" id="IPR030374">
    <property type="entry name" value="PABS"/>
</dbReference>
<keyword evidence="7" id="KW-1185">Reference proteome</keyword>
<accession>A0AAN1WJ96</accession>
<reference evidence="6 7" key="1">
    <citation type="journal article" date="2022" name="IScience">
        <title>An ultrasensitive nanofiber-based assay for enzymatic hydrolysis and deep-sea microbial degradation of cellulose.</title>
        <authorList>
            <person name="Tsudome M."/>
            <person name="Tachioka M."/>
            <person name="Miyazaki M."/>
            <person name="Uchimura K."/>
            <person name="Tsuda M."/>
            <person name="Takaki Y."/>
            <person name="Deguchi S."/>
        </authorList>
    </citation>
    <scope>NUCLEOTIDE SEQUENCE [LARGE SCALE GENOMIC DNA]</scope>
    <source>
        <strain evidence="6 7">GE09</strain>
    </source>
</reference>
<protein>
    <submittedName>
        <fullName evidence="6">Spermidine synthase</fullName>
        <ecNumber evidence="6">2.5.1.16</ecNumber>
    </submittedName>
</protein>
<dbReference type="PROSITE" id="PS51006">
    <property type="entry name" value="PABS_2"/>
    <property type="match status" value="1"/>
</dbReference>
<dbReference type="Proteomes" id="UP001320119">
    <property type="component" value="Chromosome"/>
</dbReference>
<evidence type="ECO:0000256" key="2">
    <source>
        <dbReference type="ARBA" id="ARBA00022679"/>
    </source>
</evidence>
<comment type="similarity">
    <text evidence="1">Belongs to the spermidine/spermine synthase family.</text>
</comment>
<gene>
    <name evidence="6" type="ORF">MARGE09_P2786</name>
</gene>
<name>A0AAN1WJ96_9GAMM</name>
<proteinExistence type="inferred from homology"/>
<dbReference type="InterPro" id="IPR029063">
    <property type="entry name" value="SAM-dependent_MTases_sf"/>
</dbReference>
<feature type="domain" description="PABS" evidence="5">
    <location>
        <begin position="11"/>
        <end position="256"/>
    </location>
</feature>
<dbReference type="GO" id="GO:0004766">
    <property type="term" value="F:spermidine synthase activity"/>
    <property type="evidence" value="ECO:0007669"/>
    <property type="project" value="UniProtKB-EC"/>
</dbReference>
<keyword evidence="3 4" id="KW-0620">Polyamine biosynthesis</keyword>
<sequence>MILRLLFVGSRGWLSCILFLVGGLQSFGALAQPVVLKEYKSLYRNVTVIETPHSRCVRLKNKKNPFNSQSCLSLAKPDELLFFYSKAMMAALSTQKDDVRVLSVGLGGGTMPRAIMSYFKSPHVTTVELDSKMLEAAEEFMHFKQADNNRVVIQDARYFIRKQGFAKEKYDVILLDAFNGEYIPEHLTTREFLEEVKKILSPNGLLLSNTFSFRDFYNSESVTYEAVFPDFCAFKSAGARTVVAFNGSKCDAEKLKQDVERNLVALAPYIRNARGIVNSITDKKDWNVSAKVFTDEFSPANLYNVQ</sequence>
<feature type="active site" description="Proton acceptor" evidence="4">
    <location>
        <position position="176"/>
    </location>
</feature>
<dbReference type="NCBIfam" id="NF037959">
    <property type="entry name" value="MFS_SpdSyn"/>
    <property type="match status" value="1"/>
</dbReference>
<dbReference type="AlphaFoldDB" id="A0AAN1WJ96"/>
<evidence type="ECO:0000256" key="3">
    <source>
        <dbReference type="ARBA" id="ARBA00023115"/>
    </source>
</evidence>
<evidence type="ECO:0000256" key="1">
    <source>
        <dbReference type="ARBA" id="ARBA00007867"/>
    </source>
</evidence>
<dbReference type="EMBL" id="AP023086">
    <property type="protein sequence ID" value="BCD98585.1"/>
    <property type="molecule type" value="Genomic_DNA"/>
</dbReference>
<keyword evidence="2 4" id="KW-0808">Transferase</keyword>